<dbReference type="GO" id="GO:0008233">
    <property type="term" value="F:peptidase activity"/>
    <property type="evidence" value="ECO:0007669"/>
    <property type="project" value="UniProtKB-KW"/>
</dbReference>
<evidence type="ECO:0000313" key="10">
    <source>
        <dbReference type="Proteomes" id="UP000593605"/>
    </source>
</evidence>
<keyword evidence="4 8" id="KW-0378">Hydrolase</keyword>
<dbReference type="Gene3D" id="3.90.1680.10">
    <property type="entry name" value="SOS response associated peptidase-like"/>
    <property type="match status" value="1"/>
</dbReference>
<dbReference type="Proteomes" id="UP000593605">
    <property type="component" value="Chromosome"/>
</dbReference>
<dbReference type="InterPro" id="IPR036590">
    <property type="entry name" value="SRAP-like"/>
</dbReference>
<dbReference type="EC" id="3.4.-.-" evidence="8"/>
<dbReference type="GO" id="GO:0003697">
    <property type="term" value="F:single-stranded DNA binding"/>
    <property type="evidence" value="ECO:0007669"/>
    <property type="project" value="InterPro"/>
</dbReference>
<evidence type="ECO:0000256" key="7">
    <source>
        <dbReference type="ARBA" id="ARBA00023239"/>
    </source>
</evidence>
<evidence type="ECO:0000313" key="9">
    <source>
        <dbReference type="EMBL" id="QOR74601.1"/>
    </source>
</evidence>
<evidence type="ECO:0000256" key="5">
    <source>
        <dbReference type="ARBA" id="ARBA00023124"/>
    </source>
</evidence>
<dbReference type="KEGG" id="civ:IMZ16_03980"/>
<dbReference type="Pfam" id="PF02586">
    <property type="entry name" value="SRAP"/>
    <property type="match status" value="1"/>
</dbReference>
<dbReference type="AlphaFoldDB" id="A0A7M1T4C6"/>
<evidence type="ECO:0000256" key="2">
    <source>
        <dbReference type="ARBA" id="ARBA00022670"/>
    </source>
</evidence>
<dbReference type="EMBL" id="CP063145">
    <property type="protein sequence ID" value="QOR74601.1"/>
    <property type="molecule type" value="Genomic_DNA"/>
</dbReference>
<reference evidence="9 10" key="1">
    <citation type="submission" date="2020-10" db="EMBL/GenBank/DDBJ databases">
        <title>Complete genome of Cruoricapor ignavus strain M1214 isolated from the blood culture of a febrile patient.</title>
        <authorList>
            <person name="Guglielmino C.J.D."/>
        </authorList>
    </citation>
    <scope>NUCLEOTIDE SEQUENCE [LARGE SCALE GENOMIC DNA]</scope>
    <source>
        <strain evidence="9 10">M1214</strain>
    </source>
</reference>
<dbReference type="GO" id="GO:0016829">
    <property type="term" value="F:lyase activity"/>
    <property type="evidence" value="ECO:0007669"/>
    <property type="project" value="UniProtKB-KW"/>
</dbReference>
<evidence type="ECO:0000256" key="4">
    <source>
        <dbReference type="ARBA" id="ARBA00022801"/>
    </source>
</evidence>
<comment type="similarity">
    <text evidence="1 8">Belongs to the SOS response-associated peptidase family.</text>
</comment>
<dbReference type="PANTHER" id="PTHR13604:SF0">
    <property type="entry name" value="ABASIC SITE PROCESSING PROTEIN HMCES"/>
    <property type="match status" value="1"/>
</dbReference>
<dbReference type="GO" id="GO:0106300">
    <property type="term" value="P:protein-DNA covalent cross-linking repair"/>
    <property type="evidence" value="ECO:0007669"/>
    <property type="project" value="InterPro"/>
</dbReference>
<evidence type="ECO:0000256" key="1">
    <source>
        <dbReference type="ARBA" id="ARBA00008136"/>
    </source>
</evidence>
<keyword evidence="6" id="KW-0238">DNA-binding</keyword>
<gene>
    <name evidence="9" type="ORF">IMZ16_03980</name>
</gene>
<evidence type="ECO:0000256" key="6">
    <source>
        <dbReference type="ARBA" id="ARBA00023125"/>
    </source>
</evidence>
<accession>A0A7M1T4C6</accession>
<dbReference type="RefSeq" id="WP_193440585.1">
    <property type="nucleotide sequence ID" value="NZ_CP063145.1"/>
</dbReference>
<dbReference type="InterPro" id="IPR003738">
    <property type="entry name" value="SRAP"/>
</dbReference>
<dbReference type="GO" id="GO:0006508">
    <property type="term" value="P:proteolysis"/>
    <property type="evidence" value="ECO:0007669"/>
    <property type="project" value="UniProtKB-KW"/>
</dbReference>
<keyword evidence="5" id="KW-0190">Covalent protein-DNA linkage</keyword>
<evidence type="ECO:0000256" key="8">
    <source>
        <dbReference type="RuleBase" id="RU364100"/>
    </source>
</evidence>
<dbReference type="PANTHER" id="PTHR13604">
    <property type="entry name" value="DC12-RELATED"/>
    <property type="match status" value="1"/>
</dbReference>
<sequence length="224" mass="25943">MCYYVDLSLTKKAIKEIYGVNTDNAEFKNSAFVNGFSNPQIPVILDETSTELSTASWGIIPFWAKDRSIQKQTLNAKIETVAEKNSFKNSVNKRCLVLVNGFYEWKWIDEKGKEKHKHHLTVKDQQIFSLGGIYNIWTDKQTGEEITSVSIVTTQANELMTEIHNTKHRMPVVLFHSMEKDWLTNPEIQDFAFPNHEAELVQPISMQVYSSYKIFDIFYTNSKF</sequence>
<organism evidence="9 10">
    <name type="scientific">Cruoricaptor ignavus</name>
    <dbReference type="NCBI Taxonomy" id="1118202"/>
    <lineage>
        <taxon>Bacteria</taxon>
        <taxon>Pseudomonadati</taxon>
        <taxon>Bacteroidota</taxon>
        <taxon>Flavobacteriia</taxon>
        <taxon>Flavobacteriales</taxon>
        <taxon>Weeksellaceae</taxon>
        <taxon>Cruoricaptor</taxon>
    </lineage>
</organism>
<protein>
    <recommendedName>
        <fullName evidence="8">Abasic site processing protein</fullName>
        <ecNumber evidence="8">3.4.-.-</ecNumber>
    </recommendedName>
</protein>
<dbReference type="SUPFAM" id="SSF143081">
    <property type="entry name" value="BB1717-like"/>
    <property type="match status" value="1"/>
</dbReference>
<proteinExistence type="inferred from homology"/>
<keyword evidence="3" id="KW-0227">DNA damage</keyword>
<evidence type="ECO:0000256" key="3">
    <source>
        <dbReference type="ARBA" id="ARBA00022763"/>
    </source>
</evidence>
<keyword evidence="2 8" id="KW-0645">Protease</keyword>
<name>A0A7M1T4C6_9FLAO</name>
<keyword evidence="7" id="KW-0456">Lyase</keyword>